<keyword evidence="9" id="KW-1185">Reference proteome</keyword>
<comment type="subcellular location">
    <subcellularLocation>
        <location evidence="1">Cytoplasm</location>
    </subcellularLocation>
</comment>
<evidence type="ECO:0000256" key="4">
    <source>
        <dbReference type="ARBA" id="ARBA00022701"/>
    </source>
</evidence>
<comment type="similarity">
    <text evidence="2">Belongs to the tubulin family.</text>
</comment>
<evidence type="ECO:0000313" key="8">
    <source>
        <dbReference type="Ensembl" id="ENSOTSP00005147223.1"/>
    </source>
</evidence>
<keyword evidence="5" id="KW-0547">Nucleotide-binding</keyword>
<evidence type="ECO:0000256" key="3">
    <source>
        <dbReference type="ARBA" id="ARBA00022490"/>
    </source>
</evidence>
<dbReference type="GO" id="GO:0005525">
    <property type="term" value="F:GTP binding"/>
    <property type="evidence" value="ECO:0007669"/>
    <property type="project" value="UniProtKB-KW"/>
</dbReference>
<reference evidence="9" key="1">
    <citation type="journal article" date="2018" name="PLoS ONE">
        <title>Chinook salmon (Oncorhynchus tshawytscha) genome and transcriptome.</title>
        <authorList>
            <person name="Christensen K.A."/>
            <person name="Leong J.S."/>
            <person name="Sakhrani D."/>
            <person name="Biagi C.A."/>
            <person name="Minkley D.R."/>
            <person name="Withler R.E."/>
            <person name="Rondeau E.B."/>
            <person name="Koop B.F."/>
            <person name="Devlin R.H."/>
        </authorList>
    </citation>
    <scope>NUCLEOTIDE SEQUENCE [LARGE SCALE GENOMIC DNA]</scope>
</reference>
<organism evidence="8 9">
    <name type="scientific">Oncorhynchus tshawytscha</name>
    <name type="common">Chinook salmon</name>
    <name type="synonym">Salmo tshawytscha</name>
    <dbReference type="NCBI Taxonomy" id="74940"/>
    <lineage>
        <taxon>Eukaryota</taxon>
        <taxon>Metazoa</taxon>
        <taxon>Chordata</taxon>
        <taxon>Craniata</taxon>
        <taxon>Vertebrata</taxon>
        <taxon>Euteleostomi</taxon>
        <taxon>Actinopterygii</taxon>
        <taxon>Neopterygii</taxon>
        <taxon>Teleostei</taxon>
        <taxon>Protacanthopterygii</taxon>
        <taxon>Salmoniformes</taxon>
        <taxon>Salmonidae</taxon>
        <taxon>Salmoninae</taxon>
        <taxon>Oncorhynchus</taxon>
    </lineage>
</organism>
<keyword evidence="6" id="KW-0342">GTP-binding</keyword>
<dbReference type="Gene3D" id="3.40.50.1440">
    <property type="entry name" value="Tubulin/FtsZ, GTPase domain"/>
    <property type="match status" value="1"/>
</dbReference>
<feature type="domain" description="Tubulin/FtsZ 2-layer sandwich" evidence="7">
    <location>
        <begin position="173"/>
        <end position="272"/>
    </location>
</feature>
<proteinExistence type="inferred from homology"/>
<dbReference type="GO" id="GO:0005737">
    <property type="term" value="C:cytoplasm"/>
    <property type="evidence" value="ECO:0007669"/>
    <property type="project" value="UniProtKB-SubCell"/>
</dbReference>
<dbReference type="GeneTree" id="ENSGT00940000155723"/>
<dbReference type="InterPro" id="IPR036525">
    <property type="entry name" value="Tubulin/FtsZ_GTPase_sf"/>
</dbReference>
<name>A0AAZ3S184_ONCTS</name>
<dbReference type="AlphaFoldDB" id="A0AAZ3S184"/>
<dbReference type="Pfam" id="PF03953">
    <property type="entry name" value="Tubulin_C"/>
    <property type="match status" value="1"/>
</dbReference>
<evidence type="ECO:0000256" key="1">
    <source>
        <dbReference type="ARBA" id="ARBA00004496"/>
    </source>
</evidence>
<evidence type="ECO:0000256" key="6">
    <source>
        <dbReference type="ARBA" id="ARBA00023134"/>
    </source>
</evidence>
<evidence type="ECO:0000256" key="2">
    <source>
        <dbReference type="ARBA" id="ARBA00009636"/>
    </source>
</evidence>
<dbReference type="InterPro" id="IPR008280">
    <property type="entry name" value="Tub_FtsZ_C"/>
</dbReference>
<dbReference type="SUPFAM" id="SSF55307">
    <property type="entry name" value="Tubulin C-terminal domain-like"/>
    <property type="match status" value="1"/>
</dbReference>
<reference evidence="8" key="2">
    <citation type="submission" date="2025-08" db="UniProtKB">
        <authorList>
            <consortium name="Ensembl"/>
        </authorList>
    </citation>
    <scope>IDENTIFICATION</scope>
</reference>
<evidence type="ECO:0000256" key="5">
    <source>
        <dbReference type="ARBA" id="ARBA00022741"/>
    </source>
</evidence>
<dbReference type="GO" id="GO:0007017">
    <property type="term" value="P:microtubule-based process"/>
    <property type="evidence" value="ECO:0007669"/>
    <property type="project" value="InterPro"/>
</dbReference>
<dbReference type="InterPro" id="IPR000217">
    <property type="entry name" value="Tubulin"/>
</dbReference>
<dbReference type="Proteomes" id="UP000694402">
    <property type="component" value="Unassembled WGS sequence"/>
</dbReference>
<dbReference type="Ensembl" id="ENSOTST00005165528.1">
    <property type="protein sequence ID" value="ENSOTSP00005147223.1"/>
    <property type="gene ID" value="ENSOTSG00005018218.2"/>
</dbReference>
<dbReference type="PANTHER" id="PTHR11588">
    <property type="entry name" value="TUBULIN"/>
    <property type="match status" value="1"/>
</dbReference>
<accession>A0AAZ3S184</accession>
<evidence type="ECO:0000259" key="7">
    <source>
        <dbReference type="Pfam" id="PF03953"/>
    </source>
</evidence>
<dbReference type="GO" id="GO:0005874">
    <property type="term" value="C:microtubule"/>
    <property type="evidence" value="ECO:0007669"/>
    <property type="project" value="UniProtKB-KW"/>
</dbReference>
<dbReference type="InterPro" id="IPR018316">
    <property type="entry name" value="Tubulin/FtsZ_2-layer-sand-dom"/>
</dbReference>
<keyword evidence="3" id="KW-0963">Cytoplasm</keyword>
<evidence type="ECO:0000313" key="9">
    <source>
        <dbReference type="Proteomes" id="UP000694402"/>
    </source>
</evidence>
<reference evidence="8" key="3">
    <citation type="submission" date="2025-09" db="UniProtKB">
        <authorList>
            <consortium name="Ensembl"/>
        </authorList>
    </citation>
    <scope>IDENTIFICATION</scope>
</reference>
<protein>
    <submittedName>
        <fullName evidence="8">Tubulin epsilon 1</fullName>
    </submittedName>
</protein>
<sequence>LAQMILCSAVGQCGDQVGCRLWDLALRKHSYVNKVSKLFLKNNCSGVGRHGGVEEGMVNEILQGPHARCLTALSSSLTCPLNRSDLLNWPFLLFYFQSLAGIVNKIKHMPHGGKVGSVIKKDTAIVSGQGGVSGAENAMNNVVANLLLNITSSARFEGSLNMDLNDMDLVPFPRLYYLVPSVTPLYTLADVNFPTGRSALLLDQMFTDASSKDQYLACALRFRTPYLFSLLLHLRLRPTLPFVSWNQEGWKTGLCSMPPVDHSLLALTNNTCAHLHHYLFVDRMMEQGCFTGPISSLSSVIEDYSQLDATKDRLMPDAARLNIAT</sequence>
<keyword evidence="4" id="KW-0493">Microtubule</keyword>